<sequence>MFKISSSEILYSNETKINVARSVKSLLIKGIIKRIARGKYRIIDPFFEEYLLR</sequence>
<reference evidence="1" key="1">
    <citation type="journal article" date="2014" name="Front. Microbiol.">
        <title>High frequency of phylogenetically diverse reductive dehalogenase-homologous genes in deep subseafloor sedimentary metagenomes.</title>
        <authorList>
            <person name="Kawai M."/>
            <person name="Futagami T."/>
            <person name="Toyoda A."/>
            <person name="Takaki Y."/>
            <person name="Nishi S."/>
            <person name="Hori S."/>
            <person name="Arai W."/>
            <person name="Tsubouchi T."/>
            <person name="Morono Y."/>
            <person name="Uchiyama I."/>
            <person name="Ito T."/>
            <person name="Fujiyama A."/>
            <person name="Inagaki F."/>
            <person name="Takami H."/>
        </authorList>
    </citation>
    <scope>NUCLEOTIDE SEQUENCE</scope>
    <source>
        <strain evidence="1">Expedition CK06-06</strain>
    </source>
</reference>
<evidence type="ECO:0008006" key="2">
    <source>
        <dbReference type="Google" id="ProtNLM"/>
    </source>
</evidence>
<feature type="non-terminal residue" evidence="1">
    <location>
        <position position="53"/>
    </location>
</feature>
<name>X0TT87_9ZZZZ</name>
<comment type="caution">
    <text evidence="1">The sequence shown here is derived from an EMBL/GenBank/DDBJ whole genome shotgun (WGS) entry which is preliminary data.</text>
</comment>
<protein>
    <recommendedName>
        <fullName evidence="2">Dam-replacing protein HTH domain-containing protein</fullName>
    </recommendedName>
</protein>
<evidence type="ECO:0000313" key="1">
    <source>
        <dbReference type="EMBL" id="GAF96803.1"/>
    </source>
</evidence>
<organism evidence="1">
    <name type="scientific">marine sediment metagenome</name>
    <dbReference type="NCBI Taxonomy" id="412755"/>
    <lineage>
        <taxon>unclassified sequences</taxon>
        <taxon>metagenomes</taxon>
        <taxon>ecological metagenomes</taxon>
    </lineage>
</organism>
<gene>
    <name evidence="1" type="ORF">S01H1_21694</name>
</gene>
<dbReference type="EMBL" id="BARS01012076">
    <property type="protein sequence ID" value="GAF96803.1"/>
    <property type="molecule type" value="Genomic_DNA"/>
</dbReference>
<dbReference type="AlphaFoldDB" id="X0TT87"/>
<accession>X0TT87</accession>
<proteinExistence type="predicted"/>